<evidence type="ECO:0000313" key="8">
    <source>
        <dbReference type="Proteomes" id="UP000317209"/>
    </source>
</evidence>
<dbReference type="RefSeq" id="WP_170198189.1">
    <property type="nucleotide sequence ID" value="NZ_VFOX01000002.1"/>
</dbReference>
<dbReference type="InterPro" id="IPR013325">
    <property type="entry name" value="RNA_pol_sigma_r2"/>
</dbReference>
<comment type="caution">
    <text evidence="7">The sequence shown here is derived from an EMBL/GenBank/DDBJ whole genome shotgun (WGS) entry which is preliminary data.</text>
</comment>
<dbReference type="InterPro" id="IPR013249">
    <property type="entry name" value="RNA_pol_sigma70_r4_t2"/>
</dbReference>
<keyword evidence="3" id="KW-0731">Sigma factor</keyword>
<dbReference type="GO" id="GO:0006352">
    <property type="term" value="P:DNA-templated transcription initiation"/>
    <property type="evidence" value="ECO:0007669"/>
    <property type="project" value="InterPro"/>
</dbReference>
<evidence type="ECO:0000259" key="6">
    <source>
        <dbReference type="Pfam" id="PF08281"/>
    </source>
</evidence>
<keyword evidence="8" id="KW-1185">Reference proteome</keyword>
<dbReference type="Gene3D" id="1.10.10.10">
    <property type="entry name" value="Winged helix-like DNA-binding domain superfamily/Winged helix DNA-binding domain"/>
    <property type="match status" value="1"/>
</dbReference>
<dbReference type="GO" id="GO:0003677">
    <property type="term" value="F:DNA binding"/>
    <property type="evidence" value="ECO:0007669"/>
    <property type="project" value="InterPro"/>
</dbReference>
<evidence type="ECO:0000313" key="7">
    <source>
        <dbReference type="EMBL" id="TQL81849.1"/>
    </source>
</evidence>
<evidence type="ECO:0000256" key="1">
    <source>
        <dbReference type="ARBA" id="ARBA00010641"/>
    </source>
</evidence>
<dbReference type="SUPFAM" id="SSF88659">
    <property type="entry name" value="Sigma3 and sigma4 domains of RNA polymerase sigma factors"/>
    <property type="match status" value="1"/>
</dbReference>
<feature type="domain" description="RNA polymerase sigma-70 region 2" evidence="5">
    <location>
        <begin position="7"/>
        <end position="73"/>
    </location>
</feature>
<dbReference type="EMBL" id="VFOX01000002">
    <property type="protein sequence ID" value="TQL81849.1"/>
    <property type="molecule type" value="Genomic_DNA"/>
</dbReference>
<comment type="similarity">
    <text evidence="1">Belongs to the sigma-70 factor family. ECF subfamily.</text>
</comment>
<protein>
    <submittedName>
        <fullName evidence="7">RNA polymerase sigma-70 factor (ECF subfamily)</fullName>
    </submittedName>
</protein>
<dbReference type="PANTHER" id="PTHR43133">
    <property type="entry name" value="RNA POLYMERASE ECF-TYPE SIGMA FACTO"/>
    <property type="match status" value="1"/>
</dbReference>
<dbReference type="PANTHER" id="PTHR43133:SF25">
    <property type="entry name" value="RNA POLYMERASE SIGMA FACTOR RFAY-RELATED"/>
    <property type="match status" value="1"/>
</dbReference>
<dbReference type="SUPFAM" id="SSF88946">
    <property type="entry name" value="Sigma2 domain of RNA polymerase sigma factors"/>
    <property type="match status" value="1"/>
</dbReference>
<name>A0A543BAI2_9MICO</name>
<dbReference type="NCBIfam" id="TIGR02937">
    <property type="entry name" value="sigma70-ECF"/>
    <property type="match status" value="1"/>
</dbReference>
<keyword evidence="2" id="KW-0805">Transcription regulation</keyword>
<evidence type="ECO:0000256" key="3">
    <source>
        <dbReference type="ARBA" id="ARBA00023082"/>
    </source>
</evidence>
<dbReference type="InterPro" id="IPR007627">
    <property type="entry name" value="RNA_pol_sigma70_r2"/>
</dbReference>
<gene>
    <name evidence="7" type="ORF">FB560_3329</name>
</gene>
<evidence type="ECO:0000256" key="2">
    <source>
        <dbReference type="ARBA" id="ARBA00023015"/>
    </source>
</evidence>
<dbReference type="InterPro" id="IPR036388">
    <property type="entry name" value="WH-like_DNA-bd_sf"/>
</dbReference>
<organism evidence="7 8">
    <name type="scientific">Microbacterium saperdae</name>
    <dbReference type="NCBI Taxonomy" id="69368"/>
    <lineage>
        <taxon>Bacteria</taxon>
        <taxon>Bacillati</taxon>
        <taxon>Actinomycetota</taxon>
        <taxon>Actinomycetes</taxon>
        <taxon>Micrococcales</taxon>
        <taxon>Microbacteriaceae</taxon>
        <taxon>Microbacterium</taxon>
    </lineage>
</organism>
<dbReference type="Gene3D" id="1.10.1740.10">
    <property type="match status" value="1"/>
</dbReference>
<dbReference type="InterPro" id="IPR014284">
    <property type="entry name" value="RNA_pol_sigma-70_dom"/>
</dbReference>
<dbReference type="Proteomes" id="UP000317209">
    <property type="component" value="Unassembled WGS sequence"/>
</dbReference>
<dbReference type="Pfam" id="PF08281">
    <property type="entry name" value="Sigma70_r4_2"/>
    <property type="match status" value="1"/>
</dbReference>
<feature type="domain" description="RNA polymerase sigma factor 70 region 4 type 2" evidence="6">
    <location>
        <begin position="97"/>
        <end position="148"/>
    </location>
</feature>
<dbReference type="GO" id="GO:0016987">
    <property type="term" value="F:sigma factor activity"/>
    <property type="evidence" value="ECO:0007669"/>
    <property type="project" value="UniProtKB-KW"/>
</dbReference>
<dbReference type="AlphaFoldDB" id="A0A543BAI2"/>
<dbReference type="InterPro" id="IPR013324">
    <property type="entry name" value="RNA_pol_sigma_r3/r4-like"/>
</dbReference>
<sequence length="167" mass="19641">MKKFSTFFRENYSFVVGVAERRLDSVQDAEEVATEAFHLAWQRYQAGEPLSVPWLYGVVRNLIGNEYRRRGRRASLQRQLNQDFALSIPVSEDLYADVRDAVERLPRMHREVLKMTYWERLTAREIAAVLDVNSAVVRARLMRARRLLRTALSDIQDRTDREVPTRE</sequence>
<dbReference type="Pfam" id="PF04542">
    <property type="entry name" value="Sigma70_r2"/>
    <property type="match status" value="1"/>
</dbReference>
<proteinExistence type="inferred from homology"/>
<accession>A0A543BAI2</accession>
<evidence type="ECO:0000256" key="4">
    <source>
        <dbReference type="ARBA" id="ARBA00023163"/>
    </source>
</evidence>
<keyword evidence="4" id="KW-0804">Transcription</keyword>
<dbReference type="InterPro" id="IPR039425">
    <property type="entry name" value="RNA_pol_sigma-70-like"/>
</dbReference>
<evidence type="ECO:0000259" key="5">
    <source>
        <dbReference type="Pfam" id="PF04542"/>
    </source>
</evidence>
<reference evidence="7 8" key="1">
    <citation type="submission" date="2019-06" db="EMBL/GenBank/DDBJ databases">
        <title>Sequencing the genomes of 1000 actinobacteria strains.</title>
        <authorList>
            <person name="Klenk H.-P."/>
        </authorList>
    </citation>
    <scope>NUCLEOTIDE SEQUENCE [LARGE SCALE GENOMIC DNA]</scope>
    <source>
        <strain evidence="7 8">DSM 20169</strain>
    </source>
</reference>